<evidence type="ECO:0000256" key="4">
    <source>
        <dbReference type="ARBA" id="ARBA00022737"/>
    </source>
</evidence>
<feature type="compositionally biased region" description="Acidic residues" evidence="6">
    <location>
        <begin position="209"/>
        <end position="221"/>
    </location>
</feature>
<dbReference type="InterPro" id="IPR039647">
    <property type="entry name" value="EF_hand_pair_protein_CML-like"/>
</dbReference>
<dbReference type="AlphaFoldDB" id="A0A438I5G0"/>
<evidence type="ECO:0000256" key="6">
    <source>
        <dbReference type="SAM" id="MobiDB-lite"/>
    </source>
</evidence>
<dbReference type="CDD" id="cd00051">
    <property type="entry name" value="EFh"/>
    <property type="match status" value="2"/>
</dbReference>
<reference evidence="8 9" key="1">
    <citation type="journal article" date="2018" name="PLoS Genet.">
        <title>Population sequencing reveals clonal diversity and ancestral inbreeding in the grapevine cultivar Chardonnay.</title>
        <authorList>
            <person name="Roach M.J."/>
            <person name="Johnson D.L."/>
            <person name="Bohlmann J."/>
            <person name="van Vuuren H.J."/>
            <person name="Jones S.J."/>
            <person name="Pretorius I.S."/>
            <person name="Schmidt S.A."/>
            <person name="Borneman A.R."/>
        </authorList>
    </citation>
    <scope>NUCLEOTIDE SEQUENCE [LARGE SCALE GENOMIC DNA]</scope>
    <source>
        <strain evidence="9">cv. Chardonnay</strain>
        <tissue evidence="8">Leaf</tissue>
    </source>
</reference>
<dbReference type="EMBL" id="QGNW01000141">
    <property type="protein sequence ID" value="RVW91917.1"/>
    <property type="molecule type" value="Genomic_DNA"/>
</dbReference>
<feature type="domain" description="EF-hand" evidence="7">
    <location>
        <begin position="66"/>
        <end position="101"/>
    </location>
</feature>
<dbReference type="InterPro" id="IPR002048">
    <property type="entry name" value="EF_hand_dom"/>
</dbReference>
<organism evidence="8 9">
    <name type="scientific">Vitis vinifera</name>
    <name type="common">Grape</name>
    <dbReference type="NCBI Taxonomy" id="29760"/>
    <lineage>
        <taxon>Eukaryota</taxon>
        <taxon>Viridiplantae</taxon>
        <taxon>Streptophyta</taxon>
        <taxon>Embryophyta</taxon>
        <taxon>Tracheophyta</taxon>
        <taxon>Spermatophyta</taxon>
        <taxon>Magnoliopsida</taxon>
        <taxon>eudicotyledons</taxon>
        <taxon>Gunneridae</taxon>
        <taxon>Pentapetalae</taxon>
        <taxon>rosids</taxon>
        <taxon>Vitales</taxon>
        <taxon>Vitaceae</taxon>
        <taxon>Viteae</taxon>
        <taxon>Vitis</taxon>
    </lineage>
</organism>
<dbReference type="GO" id="GO:0005509">
    <property type="term" value="F:calcium ion binding"/>
    <property type="evidence" value="ECO:0007669"/>
    <property type="project" value="InterPro"/>
</dbReference>
<dbReference type="FunFam" id="1.10.238.10:FF:000503">
    <property type="entry name" value="Calmodulin-like protein 5"/>
    <property type="match status" value="1"/>
</dbReference>
<dbReference type="Proteomes" id="UP000288805">
    <property type="component" value="Unassembled WGS sequence"/>
</dbReference>
<dbReference type="PROSITE" id="PS50222">
    <property type="entry name" value="EF_HAND_2"/>
    <property type="match status" value="3"/>
</dbReference>
<evidence type="ECO:0000256" key="1">
    <source>
        <dbReference type="ARBA" id="ARBA00003291"/>
    </source>
</evidence>
<dbReference type="Pfam" id="PF13499">
    <property type="entry name" value="EF-hand_7"/>
    <property type="match status" value="2"/>
</dbReference>
<comment type="function">
    <text evidence="1">Potential calcium sensor.</text>
</comment>
<dbReference type="SMART" id="SM00054">
    <property type="entry name" value="EFh"/>
    <property type="match status" value="3"/>
</dbReference>
<protein>
    <submittedName>
        <fullName evidence="8">Calmodulin-like protein 5</fullName>
    </submittedName>
</protein>
<dbReference type="FunFam" id="1.10.238.10:FF:000089">
    <property type="entry name" value="calmodulin-like protein 3"/>
    <property type="match status" value="1"/>
</dbReference>
<evidence type="ECO:0000259" key="7">
    <source>
        <dbReference type="PROSITE" id="PS50222"/>
    </source>
</evidence>
<comment type="caution">
    <text evidence="8">The sequence shown here is derived from an EMBL/GenBank/DDBJ whole genome shotgun (WGS) entry which is preliminary data.</text>
</comment>
<evidence type="ECO:0000256" key="2">
    <source>
        <dbReference type="ARBA" id="ARBA00009763"/>
    </source>
</evidence>
<feature type="region of interest" description="Disordered" evidence="6">
    <location>
        <begin position="200"/>
        <end position="229"/>
    </location>
</feature>
<feature type="domain" description="EF-hand" evidence="7">
    <location>
        <begin position="102"/>
        <end position="137"/>
    </location>
</feature>
<proteinExistence type="inferred from homology"/>
<dbReference type="GO" id="GO:0010008">
    <property type="term" value="C:endosome membrane"/>
    <property type="evidence" value="ECO:0007669"/>
    <property type="project" value="UniProtKB-ARBA"/>
</dbReference>
<comment type="similarity">
    <text evidence="2">Belongs to the calmodulin family.</text>
</comment>
<gene>
    <name evidence="8" type="primary">CML5_3</name>
    <name evidence="8" type="ORF">CK203_030115</name>
</gene>
<feature type="domain" description="EF-hand" evidence="7">
    <location>
        <begin position="139"/>
        <end position="174"/>
    </location>
</feature>
<keyword evidence="4" id="KW-0677">Repeat</keyword>
<sequence>MPTFLHRIFLLYNLLNSLVLFLVPKKLRIFLPTSWFHPHQTQEANLVDSKTSSKTPGRSLVSRKRMESAEMKRVFQMFDRNGDGRITKTELNDSLENLGIYIPDKDLAQMIEKIDVNGDGCVDIDEFRALYESIMEEKDEDEDMKEAFNVFDQNGDGFITVDELKSVLGSLGLRHGRTVEDCKRMIMKVDEDGDGKVCKYSSQGSSLADGDDEEEEEEEPDAGPTRVGELGETVCCQKWGL</sequence>
<evidence type="ECO:0000256" key="5">
    <source>
        <dbReference type="ARBA" id="ARBA00022837"/>
    </source>
</evidence>
<accession>A0A438I5G0</accession>
<dbReference type="InterPro" id="IPR011992">
    <property type="entry name" value="EF-hand-dom_pair"/>
</dbReference>
<dbReference type="SUPFAM" id="SSF47473">
    <property type="entry name" value="EF-hand"/>
    <property type="match status" value="1"/>
</dbReference>
<name>A0A438I5G0_VITVI</name>
<evidence type="ECO:0000313" key="9">
    <source>
        <dbReference type="Proteomes" id="UP000288805"/>
    </source>
</evidence>
<keyword evidence="5" id="KW-0106">Calcium</keyword>
<dbReference type="PANTHER" id="PTHR10891">
    <property type="entry name" value="EF-HAND CALCIUM-BINDING DOMAIN CONTAINING PROTEIN"/>
    <property type="match status" value="1"/>
</dbReference>
<keyword evidence="3" id="KW-0479">Metal-binding</keyword>
<evidence type="ECO:0000313" key="8">
    <source>
        <dbReference type="EMBL" id="RVW91917.1"/>
    </source>
</evidence>
<dbReference type="InterPro" id="IPR018247">
    <property type="entry name" value="EF_Hand_1_Ca_BS"/>
</dbReference>
<dbReference type="Gene3D" id="1.10.238.10">
    <property type="entry name" value="EF-hand"/>
    <property type="match status" value="2"/>
</dbReference>
<dbReference type="PROSITE" id="PS00018">
    <property type="entry name" value="EF_HAND_1"/>
    <property type="match status" value="3"/>
</dbReference>
<evidence type="ECO:0000256" key="3">
    <source>
        <dbReference type="ARBA" id="ARBA00022723"/>
    </source>
</evidence>